<dbReference type="NCBIfam" id="NF004130">
    <property type="entry name" value="PRK05618.1-5"/>
    <property type="match status" value="1"/>
</dbReference>
<evidence type="ECO:0000256" key="3">
    <source>
        <dbReference type="ARBA" id="ARBA00022980"/>
    </source>
</evidence>
<proteinExistence type="inferred from homology"/>
<reference evidence="8 9" key="1">
    <citation type="submission" date="2018-05" db="EMBL/GenBank/DDBJ databases">
        <title>Leucothrix arctica sp. nov., isolated from Arctic seawater.</title>
        <authorList>
            <person name="Choi A."/>
            <person name="Baek K."/>
        </authorList>
    </citation>
    <scope>NUCLEOTIDE SEQUENCE [LARGE SCALE GENOMIC DNA]</scope>
    <source>
        <strain evidence="8 9">IMCC9719</strain>
    </source>
</reference>
<dbReference type="Pfam" id="PF01386">
    <property type="entry name" value="Ribosomal_L25p"/>
    <property type="match status" value="1"/>
</dbReference>
<feature type="domain" description="Large ribosomal subunit protein bL25 beta" evidence="7">
    <location>
        <begin position="102"/>
        <end position="190"/>
    </location>
</feature>
<organism evidence="8 9">
    <name type="scientific">Leucothrix arctica</name>
    <dbReference type="NCBI Taxonomy" id="1481894"/>
    <lineage>
        <taxon>Bacteria</taxon>
        <taxon>Pseudomonadati</taxon>
        <taxon>Pseudomonadota</taxon>
        <taxon>Gammaproteobacteria</taxon>
        <taxon>Thiotrichales</taxon>
        <taxon>Thiotrichaceae</taxon>
        <taxon>Leucothrix</taxon>
    </lineage>
</organism>
<dbReference type="InterPro" id="IPR020057">
    <property type="entry name" value="Ribosomal_bL25_b-dom"/>
</dbReference>
<feature type="domain" description="Large ribosomal subunit protein bL25 L25" evidence="6">
    <location>
        <begin position="7"/>
        <end position="94"/>
    </location>
</feature>
<comment type="caution">
    <text evidence="8">The sequence shown here is derived from an EMBL/GenBank/DDBJ whole genome shotgun (WGS) entry which is preliminary data.</text>
</comment>
<dbReference type="EMBL" id="QGKL01000009">
    <property type="protein sequence ID" value="PWQ98923.1"/>
    <property type="molecule type" value="Genomic_DNA"/>
</dbReference>
<evidence type="ECO:0000256" key="2">
    <source>
        <dbReference type="ARBA" id="ARBA00022884"/>
    </source>
</evidence>
<dbReference type="CDD" id="cd00495">
    <property type="entry name" value="Ribosomal_L25_TL5_CTC"/>
    <property type="match status" value="1"/>
</dbReference>
<keyword evidence="2 5" id="KW-0694">RNA-binding</keyword>
<dbReference type="GO" id="GO:0022625">
    <property type="term" value="C:cytosolic large ribosomal subunit"/>
    <property type="evidence" value="ECO:0007669"/>
    <property type="project" value="TreeGrafter"/>
</dbReference>
<dbReference type="InterPro" id="IPR020930">
    <property type="entry name" value="Ribosomal_uL5_bac-type"/>
</dbReference>
<dbReference type="GO" id="GO:0006412">
    <property type="term" value="P:translation"/>
    <property type="evidence" value="ECO:0007669"/>
    <property type="project" value="UniProtKB-UniRule"/>
</dbReference>
<comment type="similarity">
    <text evidence="5">Belongs to the bacterial ribosomal protein bL25 family. CTC subfamily.</text>
</comment>
<dbReference type="InterPro" id="IPR011035">
    <property type="entry name" value="Ribosomal_bL25/Gln-tRNA_synth"/>
</dbReference>
<dbReference type="Proteomes" id="UP000245506">
    <property type="component" value="Unassembled WGS sequence"/>
</dbReference>
<protein>
    <recommendedName>
        <fullName evidence="5">Large ribosomal subunit protein bL25</fullName>
    </recommendedName>
    <alternativeName>
        <fullName evidence="5">General stress protein CTC</fullName>
    </alternativeName>
</protein>
<evidence type="ECO:0000256" key="1">
    <source>
        <dbReference type="ARBA" id="ARBA00022730"/>
    </source>
</evidence>
<dbReference type="InterPro" id="IPR020055">
    <property type="entry name" value="Ribosomal_bL25_short"/>
</dbReference>
<dbReference type="InterPro" id="IPR001021">
    <property type="entry name" value="Ribosomal_bL25_long"/>
</dbReference>
<dbReference type="OrthoDB" id="9806411at2"/>
<comment type="subunit">
    <text evidence="5">Part of the 50S ribosomal subunit; part of the 5S rRNA/L5/L18/L25 subcomplex. Contacts the 5S rRNA. Binds to the 5S rRNA independently of L5 and L18.</text>
</comment>
<dbReference type="RefSeq" id="WP_109821729.1">
    <property type="nucleotide sequence ID" value="NZ_QGKL01000009.1"/>
</dbReference>
<keyword evidence="1 5" id="KW-0699">rRNA-binding</keyword>
<dbReference type="Pfam" id="PF14693">
    <property type="entry name" value="Ribosomal_TL5_C"/>
    <property type="match status" value="1"/>
</dbReference>
<dbReference type="Gene3D" id="2.170.120.20">
    <property type="entry name" value="Ribosomal protein L25, beta domain"/>
    <property type="match status" value="1"/>
</dbReference>
<dbReference type="PANTHER" id="PTHR33284">
    <property type="entry name" value="RIBOSOMAL PROTEIN L25/GLN-TRNA SYNTHETASE, ANTI-CODON-BINDING DOMAIN-CONTAINING PROTEIN"/>
    <property type="match status" value="1"/>
</dbReference>
<evidence type="ECO:0000256" key="5">
    <source>
        <dbReference type="HAMAP-Rule" id="MF_01334"/>
    </source>
</evidence>
<evidence type="ECO:0000256" key="4">
    <source>
        <dbReference type="ARBA" id="ARBA00023274"/>
    </source>
</evidence>
<dbReference type="SUPFAM" id="SSF50715">
    <property type="entry name" value="Ribosomal protein L25-like"/>
    <property type="match status" value="1"/>
</dbReference>
<dbReference type="PANTHER" id="PTHR33284:SF1">
    <property type="entry name" value="RIBOSOMAL PROTEIN L25_GLN-TRNA SYNTHETASE, ANTI-CODON-BINDING DOMAIN-CONTAINING PROTEIN"/>
    <property type="match status" value="1"/>
</dbReference>
<evidence type="ECO:0000313" key="9">
    <source>
        <dbReference type="Proteomes" id="UP000245506"/>
    </source>
</evidence>
<keyword evidence="4 5" id="KW-0687">Ribonucleoprotein</keyword>
<dbReference type="InterPro" id="IPR020056">
    <property type="entry name" value="Rbsml_bL25/Gln-tRNA_synth_N"/>
</dbReference>
<comment type="function">
    <text evidence="5">This is one of the proteins that binds to the 5S RNA in the ribosome where it forms part of the central protuberance.</text>
</comment>
<name>A0A317CN74_9GAMM</name>
<dbReference type="HAMAP" id="MF_01336">
    <property type="entry name" value="Ribosomal_bL25"/>
    <property type="match status" value="1"/>
</dbReference>
<dbReference type="NCBIfam" id="NF004612">
    <property type="entry name" value="PRK05943.1"/>
    <property type="match status" value="1"/>
</dbReference>
<dbReference type="NCBIfam" id="NF004128">
    <property type="entry name" value="PRK05618.1-2"/>
    <property type="match status" value="1"/>
</dbReference>
<dbReference type="GO" id="GO:0008097">
    <property type="term" value="F:5S rRNA binding"/>
    <property type="evidence" value="ECO:0007669"/>
    <property type="project" value="InterPro"/>
</dbReference>
<evidence type="ECO:0000259" key="6">
    <source>
        <dbReference type="Pfam" id="PF01386"/>
    </source>
</evidence>
<evidence type="ECO:0000313" key="8">
    <source>
        <dbReference type="EMBL" id="PWQ98923.1"/>
    </source>
</evidence>
<dbReference type="HAMAP" id="MF_01334">
    <property type="entry name" value="Ribosomal_bL25_CTC"/>
    <property type="match status" value="1"/>
</dbReference>
<gene>
    <name evidence="5" type="primary">rplY</name>
    <name evidence="5" type="synonym">ctc</name>
    <name evidence="8" type="ORF">DKT75_01805</name>
</gene>
<dbReference type="Gene3D" id="2.40.240.10">
    <property type="entry name" value="Ribosomal Protein L25, Chain P"/>
    <property type="match status" value="1"/>
</dbReference>
<keyword evidence="9" id="KW-1185">Reference proteome</keyword>
<dbReference type="AlphaFoldDB" id="A0A317CN74"/>
<dbReference type="NCBIfam" id="TIGR00731">
    <property type="entry name" value="bL25_bact_ctc"/>
    <property type="match status" value="1"/>
</dbReference>
<accession>A0A317CN74</accession>
<keyword evidence="3 5" id="KW-0689">Ribosomal protein</keyword>
<dbReference type="InterPro" id="IPR029751">
    <property type="entry name" value="Ribosomal_L25_dom"/>
</dbReference>
<evidence type="ECO:0000259" key="7">
    <source>
        <dbReference type="Pfam" id="PF14693"/>
    </source>
</evidence>
<sequence length="191" mass="20904">MATQYKLDAVLRTDSGKGASRRLRRTGKIPAIVYGGAGEPVSVSLAENQLVRNLQEEQFYSSIIDLNLDGTTEKVILRDLQRHPARPVVLHADLVRINAKEKISVVVQLHFVNEEACYGVKQDGGKVTKAMMNLEVNCLPGNIPEFVEVDVEALKLGESIHISDLSLPEGVESVQLAHGEDHDLAIATITK</sequence>
<dbReference type="GO" id="GO:0003735">
    <property type="term" value="F:structural constituent of ribosome"/>
    <property type="evidence" value="ECO:0007669"/>
    <property type="project" value="InterPro"/>
</dbReference>
<dbReference type="InterPro" id="IPR037121">
    <property type="entry name" value="Ribosomal_bL25_C"/>
</dbReference>